<reference evidence="3 4" key="1">
    <citation type="submission" date="2018-12" db="EMBL/GenBank/DDBJ databases">
        <title>Draft genome sequence of Embleya hyalina NBRC 13850T.</title>
        <authorList>
            <person name="Komaki H."/>
            <person name="Hosoyama A."/>
            <person name="Kimura A."/>
            <person name="Ichikawa N."/>
            <person name="Tamura T."/>
        </authorList>
    </citation>
    <scope>NUCLEOTIDE SEQUENCE [LARGE SCALE GENOMIC DNA]</scope>
    <source>
        <strain evidence="3 4">NBRC 13850</strain>
    </source>
</reference>
<accession>A0A401Z4N7</accession>
<gene>
    <name evidence="3" type="ORF">EHYA_09560</name>
</gene>
<organism evidence="3 4">
    <name type="scientific">Embleya hyalina</name>
    <dbReference type="NCBI Taxonomy" id="516124"/>
    <lineage>
        <taxon>Bacteria</taxon>
        <taxon>Bacillati</taxon>
        <taxon>Actinomycetota</taxon>
        <taxon>Actinomycetes</taxon>
        <taxon>Kitasatosporales</taxon>
        <taxon>Streptomycetaceae</taxon>
        <taxon>Embleya</taxon>
    </lineage>
</organism>
<dbReference type="Pfam" id="PF04865">
    <property type="entry name" value="Baseplate_J"/>
    <property type="match status" value="1"/>
</dbReference>
<feature type="region of interest" description="Disordered" evidence="1">
    <location>
        <begin position="700"/>
        <end position="725"/>
    </location>
</feature>
<evidence type="ECO:0000256" key="1">
    <source>
        <dbReference type="SAM" id="MobiDB-lite"/>
    </source>
</evidence>
<dbReference type="InterPro" id="IPR006949">
    <property type="entry name" value="Barrel_Baseplate_J-like"/>
</dbReference>
<protein>
    <submittedName>
        <fullName evidence="3">Putative baseplate assembly protein</fullName>
    </submittedName>
</protein>
<dbReference type="OrthoDB" id="9027184at2"/>
<evidence type="ECO:0000259" key="2">
    <source>
        <dbReference type="Pfam" id="PF04865"/>
    </source>
</evidence>
<dbReference type="Proteomes" id="UP000286931">
    <property type="component" value="Unassembled WGS sequence"/>
</dbReference>
<proteinExistence type="predicted"/>
<comment type="caution">
    <text evidence="3">The sequence shown here is derived from an EMBL/GenBank/DDBJ whole genome shotgun (WGS) entry which is preliminary data.</text>
</comment>
<name>A0A401Z4N7_9ACTN</name>
<keyword evidence="4" id="KW-1185">Reference proteome</keyword>
<dbReference type="AlphaFoldDB" id="A0A401Z4N7"/>
<evidence type="ECO:0000313" key="4">
    <source>
        <dbReference type="Proteomes" id="UP000286931"/>
    </source>
</evidence>
<feature type="domain" description="Baseplate protein J-like barrel" evidence="2">
    <location>
        <begin position="397"/>
        <end position="439"/>
    </location>
</feature>
<sequence length="1026" mass="108063">MSSPPSPSVTRAREGLLADAVAAVRARLPRDLGGTWTGADRREPGLAVLETFVDMAELLRDRVDRAPELHRLRVLGLLGIRSRPASAATAGLVFELAADLGPVTIPAGTQVATRPAGEDTAVFTTLADVAHTPCAAVATGFFLGREVNGTFAGAFHPFPGSPPVALGPDDPGVEAYPLVVLSQTTPGARVVLDVDADEPGAGFGPGRWQTWQGRHWVDCRHVSDAGDAMGRPGTVVVDVPADQYPAAVRLRLPDMDLNLDLDRTQVGLLRFRSDRPDTLGGGFVRRLRPRADMYPTTGAAQARWVADGTLGTAAGIDDECLRFAHPPLLTAGVLTALVVLGDRTEQWIHVDSLAGSGPEDRHFSVLPGTDEAVFAAVARTDSGPRRHGARLPRGAVVRVPHHLTGGGTCGNVAARTITTLPRPVPGVSTVTNPLPAVGGIDAETPNACAVREPLGRTFPRRAVTPGEYEQTALDAGAGMARVHYAPGAAGILDPAHAYAVWRPATTTIVFTRRRGTSGAVPKGTRVSTAGGIVFETTQDSSGHAATTATTVTPLLLNRGAANTGDLFTAGQPTSTLTAAHDLAGIQEPMGLILATVSVPQHPDTDALSLCVTVTDASTPARRVAVSVYRPEAGRLWWDIDRCAYVAAVPDANGAIRVPLDARARHTLDWDGPNPPPTLAVQVLDPGRTAQTGYVVAWDTGDTDPVPAVQTSPGARDRRFTSDGRPGQVFPLLDARVCDDPRPRILVDGKPWNAVPDFADSGEGDEHVVVDHTTGQVIFGPWSPGTTEAGRQHGKVPPAGAVVTVDAYRTTRGAAGNVGPGEIDRLTQPAPPDVVGARNPEPATGGADGATGAGVVRRGVRLLLIPAATPDPTGRIPHPSLSPSPEARDRLRLFLEARQAPGVPLWLEPPRYLGIVVEADLVPQPWTTVSERDRLAEDAAHALYAHFNPVNGGPDHTGWPLGRTVHAGDAFRLLEALPAVRHVAAVRLYPCDPITGARRTDLPMQSLACDDDETVFSFEHRMTVLDP</sequence>
<dbReference type="EMBL" id="BIFH01000053">
    <property type="protein sequence ID" value="GCE01786.1"/>
    <property type="molecule type" value="Genomic_DNA"/>
</dbReference>
<evidence type="ECO:0000313" key="3">
    <source>
        <dbReference type="EMBL" id="GCE01786.1"/>
    </source>
</evidence>
<dbReference type="RefSeq" id="WP_126643382.1">
    <property type="nucleotide sequence ID" value="NZ_BIFH01000053.1"/>
</dbReference>